<name>A0A4V3ATI0_9BACI</name>
<sequence>MHDISIISIIFTVALLLVCLFLTISPLFKWDSYLPGNAKPELAGMKEALLTTLNELEFEYKMDKISQTDYQHLKKQYEIQIAVLMKEDEHVDEQKMNQALMAEIEREIEATMKSYKKKKGEGK</sequence>
<reference evidence="2" key="2">
    <citation type="submission" date="2023-08" db="EMBL/GenBank/DDBJ databases">
        <title>Nitrogen cycling bacteria in agricultural field soils.</title>
        <authorList>
            <person name="Jang J."/>
        </authorList>
    </citation>
    <scope>NUCLEOTIDE SEQUENCE</scope>
    <source>
        <strain evidence="2">PS3-36</strain>
    </source>
</reference>
<gene>
    <name evidence="3" type="ORF">E2K98_15540</name>
    <name evidence="2" type="ORF">RCG21_25265</name>
</gene>
<dbReference type="Proteomes" id="UP000295132">
    <property type="component" value="Unassembled WGS sequence"/>
</dbReference>
<dbReference type="Proteomes" id="UP001178888">
    <property type="component" value="Unassembled WGS sequence"/>
</dbReference>
<evidence type="ECO:0000313" key="2">
    <source>
        <dbReference type="EMBL" id="MDQ6599610.1"/>
    </source>
</evidence>
<keyword evidence="1" id="KW-0472">Membrane</keyword>
<dbReference type="EMBL" id="JAVGVR010000001">
    <property type="protein sequence ID" value="MDQ6599610.1"/>
    <property type="molecule type" value="Genomic_DNA"/>
</dbReference>
<keyword evidence="1" id="KW-0812">Transmembrane</keyword>
<keyword evidence="1" id="KW-1133">Transmembrane helix</keyword>
<proteinExistence type="predicted"/>
<keyword evidence="5" id="KW-1185">Reference proteome</keyword>
<evidence type="ECO:0000313" key="3">
    <source>
        <dbReference type="EMBL" id="TDK60123.1"/>
    </source>
</evidence>
<comment type="caution">
    <text evidence="3">The sequence shown here is derived from an EMBL/GenBank/DDBJ whole genome shotgun (WGS) entry which is preliminary data.</text>
</comment>
<dbReference type="AlphaFoldDB" id="A0A4V3ATI0"/>
<dbReference type="EMBL" id="SMYO01000007">
    <property type="protein sequence ID" value="TDK60123.1"/>
    <property type="molecule type" value="Genomic_DNA"/>
</dbReference>
<evidence type="ECO:0000313" key="4">
    <source>
        <dbReference type="Proteomes" id="UP000295132"/>
    </source>
</evidence>
<evidence type="ECO:0000256" key="1">
    <source>
        <dbReference type="SAM" id="Phobius"/>
    </source>
</evidence>
<evidence type="ECO:0008006" key="6">
    <source>
        <dbReference type="Google" id="ProtNLM"/>
    </source>
</evidence>
<evidence type="ECO:0000313" key="5">
    <source>
        <dbReference type="Proteomes" id="UP001178888"/>
    </source>
</evidence>
<accession>A0A4V3ATI0</accession>
<dbReference type="RefSeq" id="WP_133335666.1">
    <property type="nucleotide sequence ID" value="NZ_JAVGVR010000001.1"/>
</dbReference>
<feature type="transmembrane region" description="Helical" evidence="1">
    <location>
        <begin position="6"/>
        <end position="28"/>
    </location>
</feature>
<protein>
    <recommendedName>
        <fullName evidence="6">C-type cytochrome biogenesis protein CcmI</fullName>
    </recommendedName>
</protein>
<reference evidence="3 4" key="1">
    <citation type="submission" date="2019-03" db="EMBL/GenBank/DDBJ databases">
        <title>Bacillus niacini sp. nov. a Nicotinate-Metabolizing Mesophile Isolated from Soil.</title>
        <authorList>
            <person name="Zhang G."/>
        </authorList>
    </citation>
    <scope>NUCLEOTIDE SEQUENCE [LARGE SCALE GENOMIC DNA]</scope>
    <source>
        <strain evidence="3 4">WN066</strain>
    </source>
</reference>
<organism evidence="3 4">
    <name type="scientific">Bacillus salipaludis</name>
    <dbReference type="NCBI Taxonomy" id="2547811"/>
    <lineage>
        <taxon>Bacteria</taxon>
        <taxon>Bacillati</taxon>
        <taxon>Bacillota</taxon>
        <taxon>Bacilli</taxon>
        <taxon>Bacillales</taxon>
        <taxon>Bacillaceae</taxon>
        <taxon>Bacillus</taxon>
    </lineage>
</organism>